<evidence type="ECO:0000313" key="8">
    <source>
        <dbReference type="EMBL" id="CAH0774453.1"/>
    </source>
</evidence>
<dbReference type="Gene3D" id="4.10.60.10">
    <property type="entry name" value="Zinc finger, CCHC-type"/>
    <property type="match status" value="2"/>
</dbReference>
<name>A0A9P0C6A4_BEMTA</name>
<keyword evidence="9" id="KW-1185">Reference proteome</keyword>
<feature type="region of interest" description="Disordered" evidence="6">
    <location>
        <begin position="354"/>
        <end position="389"/>
    </location>
</feature>
<dbReference type="PANTHER" id="PTHR46242:SF1">
    <property type="entry name" value="ZINC FINGER CCHC DOMAIN-CONTAINING PROTEIN 9"/>
    <property type="match status" value="1"/>
</dbReference>
<dbReference type="InterPro" id="IPR001878">
    <property type="entry name" value="Znf_CCHC"/>
</dbReference>
<organism evidence="8 9">
    <name type="scientific">Bemisia tabaci</name>
    <name type="common">Sweetpotato whitefly</name>
    <name type="synonym">Aleurodes tabaci</name>
    <dbReference type="NCBI Taxonomy" id="7038"/>
    <lineage>
        <taxon>Eukaryota</taxon>
        <taxon>Metazoa</taxon>
        <taxon>Ecdysozoa</taxon>
        <taxon>Arthropoda</taxon>
        <taxon>Hexapoda</taxon>
        <taxon>Insecta</taxon>
        <taxon>Pterygota</taxon>
        <taxon>Neoptera</taxon>
        <taxon>Paraneoptera</taxon>
        <taxon>Hemiptera</taxon>
        <taxon>Sternorrhyncha</taxon>
        <taxon>Aleyrodoidea</taxon>
        <taxon>Aleyrodidae</taxon>
        <taxon>Aleyrodinae</taxon>
        <taxon>Bemisia</taxon>
    </lineage>
</organism>
<feature type="region of interest" description="Disordered" evidence="6">
    <location>
        <begin position="1"/>
        <end position="93"/>
    </location>
</feature>
<dbReference type="GO" id="GO:0008270">
    <property type="term" value="F:zinc ion binding"/>
    <property type="evidence" value="ECO:0007669"/>
    <property type="project" value="UniProtKB-KW"/>
</dbReference>
<dbReference type="GO" id="GO:0003676">
    <property type="term" value="F:nucleic acid binding"/>
    <property type="evidence" value="ECO:0007669"/>
    <property type="project" value="InterPro"/>
</dbReference>
<evidence type="ECO:0000259" key="7">
    <source>
        <dbReference type="PROSITE" id="PS50158"/>
    </source>
</evidence>
<evidence type="ECO:0000256" key="4">
    <source>
        <dbReference type="ARBA" id="ARBA00022833"/>
    </source>
</evidence>
<dbReference type="PANTHER" id="PTHR46242">
    <property type="entry name" value="ZINC FINGER CCHC DOMAIN-CONTAINING PROTEIN 9 ZCCHC9"/>
    <property type="match status" value="1"/>
</dbReference>
<sequence>MTRFARAKGSKASNEKLPEPSTPWGELRKQMQALSSKQNPLEKSDSEESTSSSDEDEQSSAKPTVDQPEEKVWAELSATKEKETESEYDDFLVDDGTTCGNSSILLLNQSQSSENGDSKPDFNSKISSEKLGNGPFNNRSKNFEPSGFKKTNSNGIISRGDDLSYTMLLNGEVTKVVNFEGFNIKEVDAKRLYELRKKLYQEKKIPHGEIVRTIQLERRKAEKALQREMKNVCYNCRKSGHFVQDCPEYKKSVNEPTVETGICYKCGSTEHTSHECRLKHGSFRFAKCFICNEQGHISRECPDNPRGIYPKGGACKGCGDVTHFAKDCPVLIHKKEKKPFTLGTLNNNDIEALDDNFGSSSSQPRHDKKRRHSGMKSFYRQKRLKKSHF</sequence>
<evidence type="ECO:0000256" key="3">
    <source>
        <dbReference type="ARBA" id="ARBA00022771"/>
    </source>
</evidence>
<feature type="region of interest" description="Disordered" evidence="6">
    <location>
        <begin position="109"/>
        <end position="152"/>
    </location>
</feature>
<protein>
    <recommendedName>
        <fullName evidence="7">CCHC-type domain-containing protein</fullName>
    </recommendedName>
</protein>
<dbReference type="InterPro" id="IPR042246">
    <property type="entry name" value="ZCCHC9"/>
</dbReference>
<dbReference type="Proteomes" id="UP001152759">
    <property type="component" value="Chromosome 6"/>
</dbReference>
<feature type="compositionally biased region" description="Basic and acidic residues" evidence="6">
    <location>
        <begin position="68"/>
        <end position="85"/>
    </location>
</feature>
<dbReference type="SMART" id="SM00343">
    <property type="entry name" value="ZnF_C2HC"/>
    <property type="match status" value="4"/>
</dbReference>
<dbReference type="SUPFAM" id="SSF57756">
    <property type="entry name" value="Retrovirus zinc finger-like domains"/>
    <property type="match status" value="2"/>
</dbReference>
<dbReference type="KEGG" id="btab:109036481"/>
<keyword evidence="1" id="KW-0479">Metal-binding</keyword>
<dbReference type="AlphaFoldDB" id="A0A9P0C6A4"/>
<feature type="domain" description="CCHC-type" evidence="7">
    <location>
        <begin position="287"/>
        <end position="303"/>
    </location>
</feature>
<gene>
    <name evidence="8" type="ORF">BEMITA_LOCUS10798</name>
</gene>
<reference evidence="8" key="1">
    <citation type="submission" date="2021-12" db="EMBL/GenBank/DDBJ databases">
        <authorList>
            <person name="King R."/>
        </authorList>
    </citation>
    <scope>NUCLEOTIDE SEQUENCE</scope>
</reference>
<dbReference type="FunFam" id="4.10.60.10:FF:000091">
    <property type="entry name" value="Zinc finger CCHC-type-containing 9"/>
    <property type="match status" value="1"/>
</dbReference>
<evidence type="ECO:0000256" key="5">
    <source>
        <dbReference type="PROSITE-ProRule" id="PRU00047"/>
    </source>
</evidence>
<dbReference type="Pfam" id="PF00098">
    <property type="entry name" value="zf-CCHC"/>
    <property type="match status" value="3"/>
</dbReference>
<dbReference type="EMBL" id="OU963867">
    <property type="protein sequence ID" value="CAH0774453.1"/>
    <property type="molecule type" value="Genomic_DNA"/>
</dbReference>
<keyword evidence="4" id="KW-0862">Zinc</keyword>
<evidence type="ECO:0000313" key="9">
    <source>
        <dbReference type="Proteomes" id="UP001152759"/>
    </source>
</evidence>
<evidence type="ECO:0000256" key="2">
    <source>
        <dbReference type="ARBA" id="ARBA00022737"/>
    </source>
</evidence>
<feature type="compositionally biased region" description="Basic residues" evidence="6">
    <location>
        <begin position="366"/>
        <end position="389"/>
    </location>
</feature>
<keyword evidence="2" id="KW-0677">Repeat</keyword>
<feature type="domain" description="CCHC-type" evidence="7">
    <location>
        <begin position="233"/>
        <end position="248"/>
    </location>
</feature>
<dbReference type="GO" id="GO:0005730">
    <property type="term" value="C:nucleolus"/>
    <property type="evidence" value="ECO:0007669"/>
    <property type="project" value="TreeGrafter"/>
</dbReference>
<evidence type="ECO:0000256" key="1">
    <source>
        <dbReference type="ARBA" id="ARBA00022723"/>
    </source>
</evidence>
<evidence type="ECO:0000256" key="6">
    <source>
        <dbReference type="SAM" id="MobiDB-lite"/>
    </source>
</evidence>
<feature type="compositionally biased region" description="Acidic residues" evidence="6">
    <location>
        <begin position="47"/>
        <end position="58"/>
    </location>
</feature>
<feature type="domain" description="CCHC-type" evidence="7">
    <location>
        <begin position="263"/>
        <end position="277"/>
    </location>
</feature>
<keyword evidence="3 5" id="KW-0863">Zinc-finger</keyword>
<proteinExistence type="predicted"/>
<accession>A0A9P0C6A4</accession>
<dbReference type="PROSITE" id="PS50158">
    <property type="entry name" value="ZF_CCHC"/>
    <property type="match status" value="3"/>
</dbReference>
<dbReference type="InterPro" id="IPR036875">
    <property type="entry name" value="Znf_CCHC_sf"/>
</dbReference>